<accession>A0A3A9AMT1</accession>
<evidence type="ECO:0000256" key="2">
    <source>
        <dbReference type="ARBA" id="ARBA00022649"/>
    </source>
</evidence>
<comment type="caution">
    <text evidence="3">The sequence shown here is derived from an EMBL/GenBank/DDBJ whole genome shotgun (WGS) entry which is preliminary data.</text>
</comment>
<dbReference type="NCBIfam" id="TIGR02384">
    <property type="entry name" value="RelB_DinJ"/>
    <property type="match status" value="1"/>
</dbReference>
<keyword evidence="4" id="KW-1185">Reference proteome</keyword>
<comment type="similarity">
    <text evidence="1">Belongs to the RelB/DinJ antitoxin family.</text>
</comment>
<dbReference type="Pfam" id="PF04221">
    <property type="entry name" value="RelB"/>
    <property type="match status" value="1"/>
</dbReference>
<dbReference type="PANTHER" id="PTHR38781">
    <property type="entry name" value="ANTITOXIN DINJ-RELATED"/>
    <property type="match status" value="1"/>
</dbReference>
<dbReference type="PANTHER" id="PTHR38781:SF1">
    <property type="entry name" value="ANTITOXIN DINJ-RELATED"/>
    <property type="match status" value="1"/>
</dbReference>
<name>A0A3A9AMT1_9FIRM</name>
<evidence type="ECO:0000313" key="4">
    <source>
        <dbReference type="Proteomes" id="UP000280696"/>
    </source>
</evidence>
<dbReference type="OrthoDB" id="9804867at2"/>
<evidence type="ECO:0000313" key="3">
    <source>
        <dbReference type="EMBL" id="RKI92324.1"/>
    </source>
</evidence>
<protein>
    <submittedName>
        <fullName evidence="3">Type II toxin-antitoxin system RelB/DinJ family antitoxin</fullName>
    </submittedName>
</protein>
<gene>
    <name evidence="3" type="ORF">D7V94_06470</name>
</gene>
<evidence type="ECO:0000256" key="1">
    <source>
        <dbReference type="ARBA" id="ARBA00010562"/>
    </source>
</evidence>
<dbReference type="Gene3D" id="1.10.1220.10">
    <property type="entry name" value="Met repressor-like"/>
    <property type="match status" value="1"/>
</dbReference>
<reference evidence="3 4" key="1">
    <citation type="submission" date="2018-09" db="EMBL/GenBank/DDBJ databases">
        <title>Murine metabolic-syndrome-specific gut microbial biobank.</title>
        <authorList>
            <person name="Liu C."/>
        </authorList>
    </citation>
    <scope>NUCLEOTIDE SEQUENCE [LARGE SCALE GENOMIC DNA]</scope>
    <source>
        <strain evidence="3 4">0.1xD8-82</strain>
    </source>
</reference>
<dbReference type="GO" id="GO:0006351">
    <property type="term" value="P:DNA-templated transcription"/>
    <property type="evidence" value="ECO:0007669"/>
    <property type="project" value="TreeGrafter"/>
</dbReference>
<dbReference type="RefSeq" id="WP_120467997.1">
    <property type="nucleotide sequence ID" value="NZ_CATAJS010000050.1"/>
</dbReference>
<proteinExistence type="inferred from homology"/>
<dbReference type="GO" id="GO:0006355">
    <property type="term" value="P:regulation of DNA-templated transcription"/>
    <property type="evidence" value="ECO:0007669"/>
    <property type="project" value="InterPro"/>
</dbReference>
<organism evidence="3 4">
    <name type="scientific">Parablautia intestinalis</name>
    <dbReference type="NCBI Taxonomy" id="2320100"/>
    <lineage>
        <taxon>Bacteria</taxon>
        <taxon>Bacillati</taxon>
        <taxon>Bacillota</taxon>
        <taxon>Clostridia</taxon>
        <taxon>Lachnospirales</taxon>
        <taxon>Lachnospiraceae</taxon>
        <taxon>Parablautia</taxon>
    </lineage>
</organism>
<dbReference type="AlphaFoldDB" id="A0A3A9AMT1"/>
<dbReference type="InterPro" id="IPR013321">
    <property type="entry name" value="Arc_rbn_hlx_hlx"/>
</dbReference>
<dbReference type="EMBL" id="RAYQ01000005">
    <property type="protein sequence ID" value="RKI92324.1"/>
    <property type="molecule type" value="Genomic_DNA"/>
</dbReference>
<dbReference type="Proteomes" id="UP000280696">
    <property type="component" value="Unassembled WGS sequence"/>
</dbReference>
<keyword evidence="2" id="KW-1277">Toxin-antitoxin system</keyword>
<sequence>MANLNIRVDDNLKQQAELIFSDLGISLSAATTMFLKQVVRYNGIPFELRADPFYSAENQARLSIAKERMEQTGGTVHELIEVDHD</sequence>
<dbReference type="InterPro" id="IPR007337">
    <property type="entry name" value="RelB/DinJ"/>
</dbReference>